<feature type="binding site" evidence="7">
    <location>
        <position position="138"/>
    </location>
    <ligand>
        <name>glyoxylate</name>
        <dbReference type="ChEBI" id="CHEBI:36655"/>
    </ligand>
</feature>
<feature type="active site" description="Proton acceptor" evidence="6">
    <location>
        <position position="287"/>
    </location>
</feature>
<dbReference type="InterPro" id="IPR000262">
    <property type="entry name" value="FMN-dep_DH"/>
</dbReference>
<dbReference type="GO" id="GO:0005886">
    <property type="term" value="C:plasma membrane"/>
    <property type="evidence" value="ECO:0007669"/>
    <property type="project" value="TreeGrafter"/>
</dbReference>
<dbReference type="InterPro" id="IPR037396">
    <property type="entry name" value="FMN_HAD"/>
</dbReference>
<evidence type="ECO:0000256" key="3">
    <source>
        <dbReference type="ARBA" id="ARBA00022643"/>
    </source>
</evidence>
<feature type="binding site" evidence="7">
    <location>
        <position position="290"/>
    </location>
    <ligand>
        <name>glyoxylate</name>
        <dbReference type="ChEBI" id="CHEBI:36655"/>
    </ligand>
</feature>
<dbReference type="FunFam" id="3.20.20.70:FF:000029">
    <property type="entry name" value="L-lactate dehydrogenase"/>
    <property type="match status" value="1"/>
</dbReference>
<dbReference type="InterPro" id="IPR013785">
    <property type="entry name" value="Aldolase_TIM"/>
</dbReference>
<dbReference type="PROSITE" id="PS00557">
    <property type="entry name" value="FMN_HYDROXY_ACID_DH_1"/>
    <property type="match status" value="1"/>
</dbReference>
<dbReference type="GO" id="GO:0010181">
    <property type="term" value="F:FMN binding"/>
    <property type="evidence" value="ECO:0007669"/>
    <property type="project" value="InterPro"/>
</dbReference>
<dbReference type="CDD" id="cd02809">
    <property type="entry name" value="alpha_hydroxyacid_oxid_FMN"/>
    <property type="match status" value="1"/>
</dbReference>
<name>W0SH92_9PROT</name>
<dbReference type="AlphaFoldDB" id="W0SH92"/>
<feature type="binding site" evidence="7">
    <location>
        <position position="173"/>
    </location>
    <ligand>
        <name>glyoxylate</name>
        <dbReference type="ChEBI" id="CHEBI:36655"/>
    </ligand>
</feature>
<evidence type="ECO:0000313" key="9">
    <source>
        <dbReference type="EMBL" id="BAO30724.1"/>
    </source>
</evidence>
<dbReference type="HOGENOM" id="CLU_020639_0_0_4"/>
<evidence type="ECO:0000259" key="8">
    <source>
        <dbReference type="PROSITE" id="PS51349"/>
    </source>
</evidence>
<protein>
    <submittedName>
        <fullName evidence="9">L-lactate dehydrogenase (Cytochrome)</fullName>
    </submittedName>
</protein>
<feature type="binding site" evidence="7">
    <location>
        <begin position="341"/>
        <end position="342"/>
    </location>
    <ligand>
        <name>FMN</name>
        <dbReference type="ChEBI" id="CHEBI:58210"/>
    </ligand>
</feature>
<dbReference type="SUPFAM" id="SSF51395">
    <property type="entry name" value="FMN-linked oxidoreductases"/>
    <property type="match status" value="1"/>
</dbReference>
<dbReference type="InterPro" id="IPR012133">
    <property type="entry name" value="Alpha-hydoxy_acid_DH_FMN"/>
</dbReference>
<dbReference type="EMBL" id="AP012547">
    <property type="protein sequence ID" value="BAO30724.1"/>
    <property type="molecule type" value="Genomic_DNA"/>
</dbReference>
<dbReference type="Gene3D" id="3.20.20.70">
    <property type="entry name" value="Aldolase class I"/>
    <property type="match status" value="1"/>
</dbReference>
<dbReference type="GO" id="GO:0009060">
    <property type="term" value="P:aerobic respiration"/>
    <property type="evidence" value="ECO:0007669"/>
    <property type="project" value="TreeGrafter"/>
</dbReference>
<comment type="similarity">
    <text evidence="5">Belongs to the FMN-dependent alpha-hydroxy acid dehydrogenase family.</text>
</comment>
<sequence length="396" mass="42239">MNNETCGLGLAPATASDYREMARRRLPRHLFDYLDGAAYEERTAGENQQAFQRLQLRQRVMRDVSRLNLSTKVLGQDLALPLVLAPLGIAGAMACRAEVQAARAAEAAGVPFCESTVSICSIEEVRAATTAPFWYQLYVMRDRGYAKDLMARAHAAGCPVLVLTVDLAVMGARYRDVRNGMAGGLSLGGKMAKAWDLLSHPQWLLDVGVRGKPLTFGNLTAAVPDAGSLPEFKAWVDSQFDPAVTWKDLAWVRENWPGKILLKGVLDIDDAREAAAAGADGIVVSNHGGRQLDSVAASIDALPRIVDAVGDKLDVLMDGGVRSGLDVVKALALGAKACMLGRAWGYAVAARGEAGVAHMLSVMRSEMNVALALCGVADVAKLDRQALLDSNGDRAV</sequence>
<dbReference type="PANTHER" id="PTHR10578">
    <property type="entry name" value="S -2-HYDROXY-ACID OXIDASE-RELATED"/>
    <property type="match status" value="1"/>
</dbReference>
<dbReference type="PROSITE" id="PS51349">
    <property type="entry name" value="FMN_HYDROXY_ACID_DH_2"/>
    <property type="match status" value="1"/>
</dbReference>
<feature type="binding site" evidence="7">
    <location>
        <position position="285"/>
    </location>
    <ligand>
        <name>FMN</name>
        <dbReference type="ChEBI" id="CHEBI:58210"/>
    </ligand>
</feature>
<evidence type="ECO:0000256" key="6">
    <source>
        <dbReference type="PIRSR" id="PIRSR000138-1"/>
    </source>
</evidence>
<evidence type="ECO:0000256" key="2">
    <source>
        <dbReference type="ARBA" id="ARBA00022630"/>
    </source>
</evidence>
<organism evidence="9 10">
    <name type="scientific">Sulfuritalea hydrogenivorans sk43H</name>
    <dbReference type="NCBI Taxonomy" id="1223802"/>
    <lineage>
        <taxon>Bacteria</taxon>
        <taxon>Pseudomonadati</taxon>
        <taxon>Pseudomonadota</taxon>
        <taxon>Betaproteobacteria</taxon>
        <taxon>Nitrosomonadales</taxon>
        <taxon>Sterolibacteriaceae</taxon>
        <taxon>Sulfuritalea</taxon>
    </lineage>
</organism>
<evidence type="ECO:0000256" key="1">
    <source>
        <dbReference type="ARBA" id="ARBA00001917"/>
    </source>
</evidence>
<evidence type="ECO:0000313" key="10">
    <source>
        <dbReference type="Proteomes" id="UP000031637"/>
    </source>
</evidence>
<feature type="binding site" evidence="7">
    <location>
        <position position="164"/>
    </location>
    <ligand>
        <name>FMN</name>
        <dbReference type="ChEBI" id="CHEBI:58210"/>
    </ligand>
</feature>
<feature type="binding site" evidence="7">
    <location>
        <begin position="86"/>
        <end position="88"/>
    </location>
    <ligand>
        <name>FMN</name>
        <dbReference type="ChEBI" id="CHEBI:58210"/>
    </ligand>
</feature>
<feature type="binding site" evidence="7">
    <location>
        <position position="136"/>
    </location>
    <ligand>
        <name>FMN</name>
        <dbReference type="ChEBI" id="CHEBI:58210"/>
    </ligand>
</feature>
<gene>
    <name evidence="9" type="ORF">SUTH_02945</name>
</gene>
<dbReference type="NCBIfam" id="NF008398">
    <property type="entry name" value="PRK11197.1"/>
    <property type="match status" value="1"/>
</dbReference>
<feature type="binding site" evidence="7">
    <location>
        <position position="33"/>
    </location>
    <ligand>
        <name>glyoxylate</name>
        <dbReference type="ChEBI" id="CHEBI:36655"/>
    </ligand>
</feature>
<dbReference type="PANTHER" id="PTHR10578:SF85">
    <property type="entry name" value="L-LACTATE DEHYDROGENASE"/>
    <property type="match status" value="1"/>
</dbReference>
<reference evidence="9 10" key="1">
    <citation type="journal article" date="2014" name="Syst. Appl. Microbiol.">
        <title>Complete genomes of freshwater sulfur oxidizers Sulfuricella denitrificans skB26 and Sulfuritalea hydrogenivorans sk43H: genetic insights into the sulfur oxidation pathway of betaproteobacteria.</title>
        <authorList>
            <person name="Watanabe T."/>
            <person name="Kojima H."/>
            <person name="Fukui M."/>
        </authorList>
    </citation>
    <scope>NUCLEOTIDE SEQUENCE [LARGE SCALE GENOMIC DNA]</scope>
    <source>
        <strain evidence="9">DSM22779</strain>
    </source>
</reference>
<proteinExistence type="inferred from homology"/>
<evidence type="ECO:0000256" key="4">
    <source>
        <dbReference type="ARBA" id="ARBA00023002"/>
    </source>
</evidence>
<evidence type="ECO:0000256" key="5">
    <source>
        <dbReference type="ARBA" id="ARBA00024042"/>
    </source>
</evidence>
<dbReference type="InterPro" id="IPR008259">
    <property type="entry name" value="FMN_hydac_DH_AS"/>
</dbReference>
<dbReference type="PIRSF" id="PIRSF000138">
    <property type="entry name" value="Al-hdrx_acd_dh"/>
    <property type="match status" value="1"/>
</dbReference>
<dbReference type="Proteomes" id="UP000031637">
    <property type="component" value="Chromosome"/>
</dbReference>
<evidence type="ECO:0000256" key="7">
    <source>
        <dbReference type="PIRSR" id="PIRSR000138-2"/>
    </source>
</evidence>
<keyword evidence="3 7" id="KW-0288">FMN</keyword>
<dbReference type="GO" id="GO:0004459">
    <property type="term" value="F:L-lactate dehydrogenase (NAD+) activity"/>
    <property type="evidence" value="ECO:0007669"/>
    <property type="project" value="TreeGrafter"/>
</dbReference>
<dbReference type="KEGG" id="shd:SUTH_02945"/>
<feature type="binding site" evidence="7">
    <location>
        <begin position="318"/>
        <end position="322"/>
    </location>
    <ligand>
        <name>FMN</name>
        <dbReference type="ChEBI" id="CHEBI:58210"/>
    </ligand>
</feature>
<accession>W0SH92</accession>
<feature type="domain" description="FMN hydroxy acid dehydrogenase" evidence="8">
    <location>
        <begin position="7"/>
        <end position="392"/>
    </location>
</feature>
<keyword evidence="4" id="KW-0560">Oxidoreductase</keyword>
<dbReference type="RefSeq" id="WP_052473864.1">
    <property type="nucleotide sequence ID" value="NZ_AP012547.1"/>
</dbReference>
<dbReference type="STRING" id="1223802.SUTH_02945"/>
<feature type="binding site" evidence="7">
    <location>
        <position position="287"/>
    </location>
    <ligand>
        <name>glyoxylate</name>
        <dbReference type="ChEBI" id="CHEBI:36655"/>
    </ligand>
</feature>
<keyword evidence="10" id="KW-1185">Reference proteome</keyword>
<keyword evidence="2 7" id="KW-0285">Flavoprotein</keyword>
<feature type="binding site" evidence="7">
    <location>
        <position position="263"/>
    </location>
    <ligand>
        <name>glyoxylate</name>
        <dbReference type="ChEBI" id="CHEBI:36655"/>
    </ligand>
</feature>
<dbReference type="Pfam" id="PF01070">
    <property type="entry name" value="FMN_dh"/>
    <property type="match status" value="1"/>
</dbReference>
<feature type="binding site" evidence="7">
    <location>
        <position position="115"/>
    </location>
    <ligand>
        <name>FMN</name>
        <dbReference type="ChEBI" id="CHEBI:58210"/>
    </ligand>
</feature>
<comment type="cofactor">
    <cofactor evidence="1">
        <name>FMN</name>
        <dbReference type="ChEBI" id="CHEBI:58210"/>
    </cofactor>
</comment>